<feature type="non-terminal residue" evidence="1">
    <location>
        <position position="399"/>
    </location>
</feature>
<evidence type="ECO:0008006" key="2">
    <source>
        <dbReference type="Google" id="ProtNLM"/>
    </source>
</evidence>
<dbReference type="Proteomes" id="UP000886339">
    <property type="component" value="Unassembled WGS sequence"/>
</dbReference>
<sequence>MIPSPFRHITILLFLVCGFVTGTGLAGDTVKYRQWIQEMKSASRGPFSEGIKWYCNDGSVYPAKAYACSRHGGGVEHGALGKKARTLRENGYWIANLLAGVDIERLLDSPDFVDRYNQLLIEKYLITADDGWILRKALFYRGAIQEEDEREGARKLLTAMAGKKEWIGPRFAGLRTGVRMLPHGEDTASVQKVRQMAASLAEQDRHFHDLRVKIHGSPDAGDAERVRQYAAKQKEPQKYLALAEEIDKVYRALPLPQLLRKDARIFSGAHWLQKLLTDAAKGYEANPYPEHRYAATAQLLAELRDALPRIHSHSARLRVLDLSLAVEADNFRQGTALRKAMKKATRQHRISWIRQAATAAYGTGLINKRSLIEAEKSLARLSHDDIPLSTYLKELNYLG</sequence>
<dbReference type="AlphaFoldDB" id="A0A831W987"/>
<comment type="caution">
    <text evidence="1">The sequence shown here is derived from an EMBL/GenBank/DDBJ whole genome shotgun (WGS) entry which is preliminary data.</text>
</comment>
<proteinExistence type="predicted"/>
<accession>A0A831W987</accession>
<gene>
    <name evidence="1" type="ORF">ENJ12_00310</name>
</gene>
<protein>
    <recommendedName>
        <fullName evidence="2">Phosphoenolpyruvate synthase</fullName>
    </recommendedName>
</protein>
<evidence type="ECO:0000313" key="1">
    <source>
        <dbReference type="EMBL" id="HEC05267.1"/>
    </source>
</evidence>
<organism evidence="1">
    <name type="scientific">Thiolapillus brandeum</name>
    <dbReference type="NCBI Taxonomy" id="1076588"/>
    <lineage>
        <taxon>Bacteria</taxon>
        <taxon>Pseudomonadati</taxon>
        <taxon>Pseudomonadota</taxon>
        <taxon>Gammaproteobacteria</taxon>
        <taxon>Chromatiales</taxon>
        <taxon>Sedimenticolaceae</taxon>
        <taxon>Thiolapillus</taxon>
    </lineage>
</organism>
<name>A0A831W987_9GAMM</name>
<dbReference type="EMBL" id="DRLF01000011">
    <property type="protein sequence ID" value="HEC05267.1"/>
    <property type="molecule type" value="Genomic_DNA"/>
</dbReference>
<reference evidence="1" key="1">
    <citation type="journal article" date="2020" name="mSystems">
        <title>Genome- and Community-Level Interaction Insights into Carbon Utilization and Element Cycling Functions of Hydrothermarchaeota in Hydrothermal Sediment.</title>
        <authorList>
            <person name="Zhou Z."/>
            <person name="Liu Y."/>
            <person name="Xu W."/>
            <person name="Pan J."/>
            <person name="Luo Z.H."/>
            <person name="Li M."/>
        </authorList>
    </citation>
    <scope>NUCLEOTIDE SEQUENCE [LARGE SCALE GENOMIC DNA]</scope>
    <source>
        <strain evidence="1">HyVt-458</strain>
    </source>
</reference>